<keyword evidence="2" id="KW-1133">Transmembrane helix</keyword>
<reference evidence="4" key="2">
    <citation type="submission" date="2023-05" db="EMBL/GenBank/DDBJ databases">
        <authorList>
            <consortium name="Lawrence Berkeley National Laboratory"/>
            <person name="Steindorff A."/>
            <person name="Hensen N."/>
            <person name="Bonometti L."/>
            <person name="Westerberg I."/>
            <person name="Brannstrom I.O."/>
            <person name="Guillou S."/>
            <person name="Cros-Aarteil S."/>
            <person name="Calhoun S."/>
            <person name="Haridas S."/>
            <person name="Kuo A."/>
            <person name="Mondo S."/>
            <person name="Pangilinan J."/>
            <person name="Riley R."/>
            <person name="Labutti K."/>
            <person name="Andreopoulos B."/>
            <person name="Lipzen A."/>
            <person name="Chen C."/>
            <person name="Yanf M."/>
            <person name="Daum C."/>
            <person name="Ng V."/>
            <person name="Clum A."/>
            <person name="Ohm R."/>
            <person name="Martin F."/>
            <person name="Silar P."/>
            <person name="Natvig D."/>
            <person name="Lalanne C."/>
            <person name="Gautier V."/>
            <person name="Ament-Velasquez S.L."/>
            <person name="Kruys A."/>
            <person name="Hutchinson M.I."/>
            <person name="Powell A.J."/>
            <person name="Barry K."/>
            <person name="Miller A.N."/>
            <person name="Grigoriev I.V."/>
            <person name="Debuchy R."/>
            <person name="Gladieux P."/>
            <person name="Thoren M.H."/>
            <person name="Johannesson H."/>
        </authorList>
    </citation>
    <scope>NUCLEOTIDE SEQUENCE</scope>
    <source>
        <strain evidence="4">PSN309</strain>
    </source>
</reference>
<gene>
    <name evidence="4" type="ORF">QBC35DRAFT_424547</name>
</gene>
<feature type="compositionally biased region" description="Polar residues" evidence="1">
    <location>
        <begin position="340"/>
        <end position="355"/>
    </location>
</feature>
<feature type="compositionally biased region" description="Acidic residues" evidence="1">
    <location>
        <begin position="504"/>
        <end position="514"/>
    </location>
</feature>
<dbReference type="Proteomes" id="UP001302126">
    <property type="component" value="Unassembled WGS sequence"/>
</dbReference>
<feature type="region of interest" description="Disordered" evidence="1">
    <location>
        <begin position="299"/>
        <end position="387"/>
    </location>
</feature>
<sequence>MYLALLFAPFLFIMALFSFLRKKKDEGGSESSKLTGLTNTKFFGSQIGGKAVINYSYTDMPWKLMAWDVFYFFKFLWAIPFVVWPLTPADSGELGELSFTFRNMFCLAVHFVLIILQVIFILGLPALIFLPVWTSIGIFALVLGINKALCMLLNGSTVEYHSNPEYAPALPEHAHEQWIFINGVAAGEHWMQSNLDRLALTFKRPILGIHNKTSGILFDVLECLIQRNWGYATTDVRVCYRIIKEKLYNPTYTKVVFLLHSQGAIEGSLIIDWLLQELPQDLLSKLEVYTFGNASNHFNNPHRHVDSQNAARHHHHSSPIAPRIRNPIKESSSSSLVSSPLRNSTASTLSSSFQPATDEEPPIVPLTKRQTSSLQSLTSSTLSPSPSSLTDRAIGHIEHYAHTTDFVALWGVLHFSTSSLSSTTLPRFIGRVFARTTPRGGHQMVQHYLDGMFPLARSSSGELLRDPQTGVIVGGCLDGEGENEFMESEVVLGGSDNPDGGEREGDEEEDDEDEPVLVELHGASPVLERRLRRKQTQVKVKVKELSRLWQYRNGRSPEDHHHRGGGGVAGGVIRGSSTL</sequence>
<feature type="transmembrane region" description="Helical" evidence="2">
    <location>
        <begin position="99"/>
        <end position="120"/>
    </location>
</feature>
<reference evidence="4" key="1">
    <citation type="journal article" date="2023" name="Mol. Phylogenet. Evol.">
        <title>Genome-scale phylogeny and comparative genomics of the fungal order Sordariales.</title>
        <authorList>
            <person name="Hensen N."/>
            <person name="Bonometti L."/>
            <person name="Westerberg I."/>
            <person name="Brannstrom I.O."/>
            <person name="Guillou S."/>
            <person name="Cros-Aarteil S."/>
            <person name="Calhoun S."/>
            <person name="Haridas S."/>
            <person name="Kuo A."/>
            <person name="Mondo S."/>
            <person name="Pangilinan J."/>
            <person name="Riley R."/>
            <person name="LaButti K."/>
            <person name="Andreopoulos B."/>
            <person name="Lipzen A."/>
            <person name="Chen C."/>
            <person name="Yan M."/>
            <person name="Daum C."/>
            <person name="Ng V."/>
            <person name="Clum A."/>
            <person name="Steindorff A."/>
            <person name="Ohm R.A."/>
            <person name="Martin F."/>
            <person name="Silar P."/>
            <person name="Natvig D.O."/>
            <person name="Lalanne C."/>
            <person name="Gautier V."/>
            <person name="Ament-Velasquez S.L."/>
            <person name="Kruys A."/>
            <person name="Hutchinson M.I."/>
            <person name="Powell A.J."/>
            <person name="Barry K."/>
            <person name="Miller A.N."/>
            <person name="Grigoriev I.V."/>
            <person name="Debuchy R."/>
            <person name="Gladieux P."/>
            <person name="Hiltunen Thoren M."/>
            <person name="Johannesson H."/>
        </authorList>
    </citation>
    <scope>NUCLEOTIDE SEQUENCE</scope>
    <source>
        <strain evidence="4">PSN309</strain>
    </source>
</reference>
<dbReference type="PANTHER" id="PTHR42044:SF1">
    <property type="entry name" value="DUF676 DOMAIN-CONTAINING PROTEIN"/>
    <property type="match status" value="1"/>
</dbReference>
<feature type="region of interest" description="Disordered" evidence="1">
    <location>
        <begin position="491"/>
        <end position="514"/>
    </location>
</feature>
<accession>A0AAN6X1G9</accession>
<feature type="chain" id="PRO_5042812378" evidence="3">
    <location>
        <begin position="16"/>
        <end position="579"/>
    </location>
</feature>
<dbReference type="EMBL" id="MU864355">
    <property type="protein sequence ID" value="KAK4192244.1"/>
    <property type="molecule type" value="Genomic_DNA"/>
</dbReference>
<evidence type="ECO:0000256" key="1">
    <source>
        <dbReference type="SAM" id="MobiDB-lite"/>
    </source>
</evidence>
<comment type="caution">
    <text evidence="4">The sequence shown here is derived from an EMBL/GenBank/DDBJ whole genome shotgun (WGS) entry which is preliminary data.</text>
</comment>
<evidence type="ECO:0000256" key="3">
    <source>
        <dbReference type="SAM" id="SignalP"/>
    </source>
</evidence>
<feature type="region of interest" description="Disordered" evidence="1">
    <location>
        <begin position="553"/>
        <end position="579"/>
    </location>
</feature>
<organism evidence="4 5">
    <name type="scientific">Podospora australis</name>
    <dbReference type="NCBI Taxonomy" id="1536484"/>
    <lineage>
        <taxon>Eukaryota</taxon>
        <taxon>Fungi</taxon>
        <taxon>Dikarya</taxon>
        <taxon>Ascomycota</taxon>
        <taxon>Pezizomycotina</taxon>
        <taxon>Sordariomycetes</taxon>
        <taxon>Sordariomycetidae</taxon>
        <taxon>Sordariales</taxon>
        <taxon>Podosporaceae</taxon>
        <taxon>Podospora</taxon>
    </lineage>
</organism>
<feature type="transmembrane region" description="Helical" evidence="2">
    <location>
        <begin position="69"/>
        <end position="87"/>
    </location>
</feature>
<evidence type="ECO:0000313" key="4">
    <source>
        <dbReference type="EMBL" id="KAK4192244.1"/>
    </source>
</evidence>
<keyword evidence="2" id="KW-0472">Membrane</keyword>
<evidence type="ECO:0000256" key="2">
    <source>
        <dbReference type="SAM" id="Phobius"/>
    </source>
</evidence>
<keyword evidence="3" id="KW-0732">Signal</keyword>
<dbReference type="AlphaFoldDB" id="A0AAN6X1G9"/>
<keyword evidence="5" id="KW-1185">Reference proteome</keyword>
<keyword evidence="2" id="KW-0812">Transmembrane</keyword>
<name>A0AAN6X1G9_9PEZI</name>
<dbReference type="PANTHER" id="PTHR42044">
    <property type="entry name" value="DUF676 DOMAIN-CONTAINING PROTEIN-RELATED"/>
    <property type="match status" value="1"/>
</dbReference>
<evidence type="ECO:0000313" key="5">
    <source>
        <dbReference type="Proteomes" id="UP001302126"/>
    </source>
</evidence>
<feature type="signal peptide" evidence="3">
    <location>
        <begin position="1"/>
        <end position="15"/>
    </location>
</feature>
<feature type="compositionally biased region" description="Low complexity" evidence="1">
    <location>
        <begin position="370"/>
        <end position="387"/>
    </location>
</feature>
<proteinExistence type="predicted"/>
<protein>
    <submittedName>
        <fullName evidence="4">Uncharacterized protein</fullName>
    </submittedName>
</protein>